<sequence>LIVLLVLVTFFVISFITNLLAPIFPALIQSYNIGLTLAGFFPFAFFIAYGVMSIPAGLLVQSLGEKKVMLIAFSLALFGSVLFVSLPIFAVAMSALFLIGTAMALLQVAINPLLRASGGSKHFAVFSVAAQLMFGGAMIDSSDMLYMEHMQNSAIYNGKFYGYSKMQRMIGHGRSLRKLVDRDFPNVSSIGYAGFSIIAFKRDSKGSKEETDQNKAFVNTMTIGSPNATSLVDPEHDMKVHNVDTDPKIQEMIEMAHYHAEASAKSAEVPTTLISKEKDPNRDTLLGVLRIFLENVITRHRIIIGKKIAAQWYMKNFRIIYKDKPKILEQFHVETEFDDFKLESWADLVSSIVELSKLKPLKAEALGELLGIQNFENMIDPEGDKLEEQSLTDKDGNKLTMTKDNKSKKGNGVEEGPKPNE</sequence>
<dbReference type="PANTHER" id="PTHR43702:SF12">
    <property type="entry name" value="N-ACETYL GLUCOSAMINE TRANSPORTER NAGP"/>
    <property type="match status" value="1"/>
</dbReference>
<feature type="transmembrane region" description="Helical" evidence="4">
    <location>
        <begin position="95"/>
        <end position="114"/>
    </location>
</feature>
<dbReference type="Gene3D" id="1.20.1250.20">
    <property type="entry name" value="MFS general substrate transporter like domains"/>
    <property type="match status" value="1"/>
</dbReference>
<name>A0A0F9CE02_9ZZZZ</name>
<dbReference type="PANTHER" id="PTHR43702">
    <property type="entry name" value="L-FUCOSE-PROTON SYMPORTER"/>
    <property type="match status" value="1"/>
</dbReference>
<comment type="subcellular location">
    <subcellularLocation>
        <location evidence="1">Cell inner membrane</location>
        <topology evidence="1">Multi-pass membrane protein</topology>
    </subcellularLocation>
</comment>
<dbReference type="InterPro" id="IPR036259">
    <property type="entry name" value="MFS_trans_sf"/>
</dbReference>
<dbReference type="InterPro" id="IPR050375">
    <property type="entry name" value="MFS_TsgA-like"/>
</dbReference>
<feature type="non-terminal residue" evidence="5">
    <location>
        <position position="1"/>
    </location>
</feature>
<evidence type="ECO:0000256" key="1">
    <source>
        <dbReference type="ARBA" id="ARBA00004429"/>
    </source>
</evidence>
<evidence type="ECO:0000256" key="4">
    <source>
        <dbReference type="SAM" id="Phobius"/>
    </source>
</evidence>
<feature type="transmembrane region" description="Helical" evidence="4">
    <location>
        <begin position="68"/>
        <end position="89"/>
    </location>
</feature>
<keyword evidence="2" id="KW-1003">Cell membrane</keyword>
<gene>
    <name evidence="5" type="ORF">LCGC14_2413090</name>
</gene>
<evidence type="ECO:0000256" key="2">
    <source>
        <dbReference type="ARBA" id="ARBA00022475"/>
    </source>
</evidence>
<organism evidence="5">
    <name type="scientific">marine sediment metagenome</name>
    <dbReference type="NCBI Taxonomy" id="412755"/>
    <lineage>
        <taxon>unclassified sequences</taxon>
        <taxon>metagenomes</taxon>
        <taxon>ecological metagenomes</taxon>
    </lineage>
</organism>
<dbReference type="InterPro" id="IPR011701">
    <property type="entry name" value="MFS"/>
</dbReference>
<keyword evidence="4" id="KW-0812">Transmembrane</keyword>
<proteinExistence type="predicted"/>
<accession>A0A0F9CE02</accession>
<feature type="region of interest" description="Disordered" evidence="3">
    <location>
        <begin position="383"/>
        <end position="421"/>
    </location>
</feature>
<protein>
    <recommendedName>
        <fullName evidence="6">Major facilitator superfamily (MFS) profile domain-containing protein</fullName>
    </recommendedName>
</protein>
<dbReference type="AlphaFoldDB" id="A0A0F9CE02"/>
<keyword evidence="4" id="KW-0472">Membrane</keyword>
<dbReference type="SUPFAM" id="SSF103473">
    <property type="entry name" value="MFS general substrate transporter"/>
    <property type="match status" value="1"/>
</dbReference>
<feature type="transmembrane region" description="Helical" evidence="4">
    <location>
        <begin position="40"/>
        <end position="61"/>
    </location>
</feature>
<dbReference type="Pfam" id="PF07690">
    <property type="entry name" value="MFS_1"/>
    <property type="match status" value="1"/>
</dbReference>
<dbReference type="EMBL" id="LAZR01036506">
    <property type="protein sequence ID" value="KKL24662.1"/>
    <property type="molecule type" value="Genomic_DNA"/>
</dbReference>
<dbReference type="GO" id="GO:0005886">
    <property type="term" value="C:plasma membrane"/>
    <property type="evidence" value="ECO:0007669"/>
    <property type="project" value="UniProtKB-SubCell"/>
</dbReference>
<evidence type="ECO:0008006" key="6">
    <source>
        <dbReference type="Google" id="ProtNLM"/>
    </source>
</evidence>
<evidence type="ECO:0000256" key="3">
    <source>
        <dbReference type="SAM" id="MobiDB-lite"/>
    </source>
</evidence>
<evidence type="ECO:0000313" key="5">
    <source>
        <dbReference type="EMBL" id="KKL24662.1"/>
    </source>
</evidence>
<comment type="caution">
    <text evidence="5">The sequence shown here is derived from an EMBL/GenBank/DDBJ whole genome shotgun (WGS) entry which is preliminary data.</text>
</comment>
<dbReference type="GO" id="GO:0022857">
    <property type="term" value="F:transmembrane transporter activity"/>
    <property type="evidence" value="ECO:0007669"/>
    <property type="project" value="InterPro"/>
</dbReference>
<reference evidence="5" key="1">
    <citation type="journal article" date="2015" name="Nature">
        <title>Complex archaea that bridge the gap between prokaryotes and eukaryotes.</title>
        <authorList>
            <person name="Spang A."/>
            <person name="Saw J.H."/>
            <person name="Jorgensen S.L."/>
            <person name="Zaremba-Niedzwiedzka K."/>
            <person name="Martijn J."/>
            <person name="Lind A.E."/>
            <person name="van Eijk R."/>
            <person name="Schleper C."/>
            <person name="Guy L."/>
            <person name="Ettema T.J."/>
        </authorList>
    </citation>
    <scope>NUCLEOTIDE SEQUENCE</scope>
</reference>
<feature type="transmembrane region" description="Helical" evidence="4">
    <location>
        <begin position="123"/>
        <end position="139"/>
    </location>
</feature>
<keyword evidence="4" id="KW-1133">Transmembrane helix</keyword>